<name>A0A7W7GFB6_9ACTN</name>
<dbReference type="Pfam" id="PF03061">
    <property type="entry name" value="4HBT"/>
    <property type="match status" value="1"/>
</dbReference>
<dbReference type="Gene3D" id="3.10.129.10">
    <property type="entry name" value="Hotdog Thioesterase"/>
    <property type="match status" value="1"/>
</dbReference>
<proteinExistence type="predicted"/>
<evidence type="ECO:0000313" key="2">
    <source>
        <dbReference type="EMBL" id="MBB4710208.1"/>
    </source>
</evidence>
<dbReference type="SUPFAM" id="SSF54637">
    <property type="entry name" value="Thioesterase/thiol ester dehydrase-isomerase"/>
    <property type="match status" value="1"/>
</dbReference>
<keyword evidence="2" id="KW-0378">Hydrolase</keyword>
<dbReference type="InterPro" id="IPR029069">
    <property type="entry name" value="HotDog_dom_sf"/>
</dbReference>
<dbReference type="CDD" id="cd00586">
    <property type="entry name" value="4HBT"/>
    <property type="match status" value="1"/>
</dbReference>
<comment type="caution">
    <text evidence="2">The sequence shown here is derived from an EMBL/GenBank/DDBJ whole genome shotgun (WGS) entry which is preliminary data.</text>
</comment>
<dbReference type="AlphaFoldDB" id="A0A7W7GFB6"/>
<dbReference type="EC" id="3.1.2.-" evidence="2"/>
<keyword evidence="3" id="KW-1185">Reference proteome</keyword>
<feature type="domain" description="Thioesterase" evidence="1">
    <location>
        <begin position="9"/>
        <end position="95"/>
    </location>
</feature>
<evidence type="ECO:0000259" key="1">
    <source>
        <dbReference type="Pfam" id="PF03061"/>
    </source>
</evidence>
<dbReference type="PANTHER" id="PTHR31793">
    <property type="entry name" value="4-HYDROXYBENZOYL-COA THIOESTERASE FAMILY MEMBER"/>
    <property type="match status" value="1"/>
</dbReference>
<accession>A0A7W7GFB6</accession>
<organism evidence="2 3">
    <name type="scientific">Streptomyces luteogriseus</name>
    <dbReference type="NCBI Taxonomy" id="68233"/>
    <lineage>
        <taxon>Bacteria</taxon>
        <taxon>Bacillati</taxon>
        <taxon>Actinomycetota</taxon>
        <taxon>Actinomycetes</taxon>
        <taxon>Kitasatosporales</taxon>
        <taxon>Streptomycetaceae</taxon>
        <taxon>Streptomyces</taxon>
    </lineage>
</organism>
<dbReference type="EMBL" id="JACHMS010000001">
    <property type="protein sequence ID" value="MBB4710208.1"/>
    <property type="molecule type" value="Genomic_DNA"/>
</dbReference>
<dbReference type="GeneID" id="95792175"/>
<dbReference type="PANTHER" id="PTHR31793:SF24">
    <property type="entry name" value="LONG-CHAIN ACYL-COA THIOESTERASE FADM"/>
    <property type="match status" value="1"/>
</dbReference>
<dbReference type="InterPro" id="IPR050563">
    <property type="entry name" value="4-hydroxybenzoyl-CoA_TE"/>
</dbReference>
<dbReference type="GO" id="GO:0047617">
    <property type="term" value="F:fatty acyl-CoA hydrolase activity"/>
    <property type="evidence" value="ECO:0007669"/>
    <property type="project" value="TreeGrafter"/>
</dbReference>
<gene>
    <name evidence="2" type="ORF">BJ965_000090</name>
</gene>
<dbReference type="Proteomes" id="UP000565089">
    <property type="component" value="Unassembled WGS sequence"/>
</dbReference>
<sequence>MHYDDLDAMGMLHNARYPVLVERAISDFWSRYGVTMRDGRPSHPDGAIAVREMSVSYLSPVRESGAVEIRIWVERLGNTSATYRFAVVSLDGHTVHAEGHRVVIKIDLADGRPSPWSPQYTAVVEKELTGRSSAPPDEA</sequence>
<dbReference type="InterPro" id="IPR006683">
    <property type="entry name" value="Thioestr_dom"/>
</dbReference>
<evidence type="ECO:0000313" key="3">
    <source>
        <dbReference type="Proteomes" id="UP000565089"/>
    </source>
</evidence>
<protein>
    <submittedName>
        <fullName evidence="2">Acyl-CoA thioester hydrolase</fullName>
        <ecNumber evidence="2">3.1.2.-</ecNumber>
    </submittedName>
</protein>
<reference evidence="2 3" key="1">
    <citation type="submission" date="2020-08" db="EMBL/GenBank/DDBJ databases">
        <title>Sequencing the genomes of 1000 actinobacteria strains.</title>
        <authorList>
            <person name="Klenk H.-P."/>
        </authorList>
    </citation>
    <scope>NUCLEOTIDE SEQUENCE [LARGE SCALE GENOMIC DNA]</scope>
    <source>
        <strain evidence="2 3">DSM 40483</strain>
    </source>
</reference>
<dbReference type="RefSeq" id="WP_221513024.1">
    <property type="nucleotide sequence ID" value="NZ_JACHMS010000001.1"/>
</dbReference>